<feature type="region of interest" description="Disordered" evidence="1">
    <location>
        <begin position="129"/>
        <end position="166"/>
    </location>
</feature>
<evidence type="ECO:0000256" key="1">
    <source>
        <dbReference type="SAM" id="MobiDB-lite"/>
    </source>
</evidence>
<dbReference type="AlphaFoldDB" id="A0A1I8FUC7"/>
<dbReference type="Proteomes" id="UP000095280">
    <property type="component" value="Unplaced"/>
</dbReference>
<accession>A0A1I8FUC7</accession>
<evidence type="ECO:0000313" key="3">
    <source>
        <dbReference type="WBParaSite" id="maker-unitig_6986-snap-gene-0.1-mRNA-1"/>
    </source>
</evidence>
<dbReference type="WBParaSite" id="maker-unitig_6986-snap-gene-0.1-mRNA-1">
    <property type="protein sequence ID" value="maker-unitig_6986-snap-gene-0.1-mRNA-1"/>
    <property type="gene ID" value="maker-unitig_6986-snap-gene-0.1"/>
</dbReference>
<protein>
    <submittedName>
        <fullName evidence="3">VPS37 C-terminal domain-containing protein</fullName>
    </submittedName>
</protein>
<name>A0A1I8FUC7_9PLAT</name>
<feature type="compositionally biased region" description="Low complexity" evidence="1">
    <location>
        <begin position="22"/>
        <end position="31"/>
    </location>
</feature>
<evidence type="ECO:0000313" key="2">
    <source>
        <dbReference type="Proteomes" id="UP000095280"/>
    </source>
</evidence>
<organism evidence="2 3">
    <name type="scientific">Macrostomum lignano</name>
    <dbReference type="NCBI Taxonomy" id="282301"/>
    <lineage>
        <taxon>Eukaryota</taxon>
        <taxon>Metazoa</taxon>
        <taxon>Spiralia</taxon>
        <taxon>Lophotrochozoa</taxon>
        <taxon>Platyhelminthes</taxon>
        <taxon>Rhabditophora</taxon>
        <taxon>Macrostomorpha</taxon>
        <taxon>Macrostomida</taxon>
        <taxon>Macrostomidae</taxon>
        <taxon>Macrostomum</taxon>
    </lineage>
</organism>
<feature type="region of interest" description="Disordered" evidence="1">
    <location>
        <begin position="22"/>
        <end position="64"/>
    </location>
</feature>
<feature type="compositionally biased region" description="Basic and acidic residues" evidence="1">
    <location>
        <begin position="129"/>
        <end position="144"/>
    </location>
</feature>
<proteinExistence type="predicted"/>
<feature type="compositionally biased region" description="Basic residues" evidence="1">
    <location>
        <begin position="32"/>
        <end position="56"/>
    </location>
</feature>
<sequence length="180" mass="20274">YRVRSQKIWHLQWLRALPPASAAAAASASASKSRRRRRHPLRRQHPHHQRWRRQRSGPRQSPLQLLRDEAEVAALQAMLTHMRAGVQAGNEIRESLEQQFDRISKSAAAATAAPELAAIEAAEAAERRAAERGRANLSEAKRLLESLPARPQPPDGADTDEGWRTLSEQFSEARMGLYRL</sequence>
<keyword evidence="2" id="KW-1185">Reference proteome</keyword>
<reference evidence="3" key="1">
    <citation type="submission" date="2016-11" db="UniProtKB">
        <authorList>
            <consortium name="WormBaseParasite"/>
        </authorList>
    </citation>
    <scope>IDENTIFICATION</scope>
</reference>